<reference evidence="7 8" key="1">
    <citation type="submission" date="2024-07" db="EMBL/GenBank/DDBJ databases">
        <title>Section-level genome sequencing and comparative genomics of Aspergillus sections Usti and Cavernicolus.</title>
        <authorList>
            <consortium name="Lawrence Berkeley National Laboratory"/>
            <person name="Nybo J.L."/>
            <person name="Vesth T.C."/>
            <person name="Theobald S."/>
            <person name="Frisvad J.C."/>
            <person name="Larsen T.O."/>
            <person name="Kjaerboelling I."/>
            <person name="Rothschild-Mancinelli K."/>
            <person name="Lyhne E.K."/>
            <person name="Kogle M.E."/>
            <person name="Barry K."/>
            <person name="Clum A."/>
            <person name="Na H."/>
            <person name="Ledsgaard L."/>
            <person name="Lin J."/>
            <person name="Lipzen A."/>
            <person name="Kuo A."/>
            <person name="Riley R."/>
            <person name="Mondo S."/>
            <person name="Labutti K."/>
            <person name="Haridas S."/>
            <person name="Pangalinan J."/>
            <person name="Salamov A.A."/>
            <person name="Simmons B.A."/>
            <person name="Magnuson J.K."/>
            <person name="Chen J."/>
            <person name="Drula E."/>
            <person name="Henrissat B."/>
            <person name="Wiebenga A."/>
            <person name="Lubbers R.J."/>
            <person name="Gomes A.C."/>
            <person name="Macurrencykelacurrency M.R."/>
            <person name="Stajich J."/>
            <person name="Grigoriev I.V."/>
            <person name="Mortensen U.H."/>
            <person name="De Vries R.P."/>
            <person name="Baker S.E."/>
            <person name="Andersen M.R."/>
        </authorList>
    </citation>
    <scope>NUCLEOTIDE SEQUENCE [LARGE SCALE GENOMIC DNA]</scope>
    <source>
        <strain evidence="7 8">CBS 449.75</strain>
    </source>
</reference>
<dbReference type="Pfam" id="PF07690">
    <property type="entry name" value="MFS_1"/>
    <property type="match status" value="1"/>
</dbReference>
<dbReference type="PANTHER" id="PTHR23507">
    <property type="entry name" value="ZGC:174356"/>
    <property type="match status" value="1"/>
</dbReference>
<feature type="transmembrane region" description="Helical" evidence="6">
    <location>
        <begin position="364"/>
        <end position="388"/>
    </location>
</feature>
<accession>A0ABR4LSR0</accession>
<dbReference type="InterPro" id="IPR036259">
    <property type="entry name" value="MFS_trans_sf"/>
</dbReference>
<feature type="transmembrane region" description="Helical" evidence="6">
    <location>
        <begin position="154"/>
        <end position="177"/>
    </location>
</feature>
<evidence type="ECO:0000256" key="6">
    <source>
        <dbReference type="SAM" id="Phobius"/>
    </source>
</evidence>
<sequence>MPPSREASDREPLLPQSDRGRNRDQARPSTRSAFAVTIAISVLLMLADICNDITLAPRMVIFEDIICRDYYTDIAGVTDCKIEPVQSELARINGWKRTFTMIPGLVLSIPYGALADRIGRSKVLSLALCGVLLNECWTAVVSAVPQVFPLRAVWLSGVFTLFGGGPSTVVSMCYAIIADACLPHQRTTAFSLIYAGFLISEIVSIPLGAALIPLNPWIPVLGAIGLRLLFTLSTIAVTVKYHKHGRHKDALTDDQSLQSTSSSSPQTNLPASYLIALRAVANMLVLFVIIPSISRTLRRNGIPSPRIDQWITITSGAVLVLGSLLIFLSPSPSYLVLGQIVTALGFAFTVTARSFLTTLAPTRYMGLLSTSISVASHGAIVVGGPFLAWVFQAGLDMGDVWIGLPFLVNAVLFTLGTIAVFCARVSDEHE</sequence>
<feature type="region of interest" description="Disordered" evidence="5">
    <location>
        <begin position="1"/>
        <end position="28"/>
    </location>
</feature>
<comment type="caution">
    <text evidence="7">The sequence shown here is derived from an EMBL/GenBank/DDBJ whole genome shotgun (WGS) entry which is preliminary data.</text>
</comment>
<proteinExistence type="predicted"/>
<dbReference type="SUPFAM" id="SSF103473">
    <property type="entry name" value="MFS general substrate transporter"/>
    <property type="match status" value="2"/>
</dbReference>
<evidence type="ECO:0000313" key="7">
    <source>
        <dbReference type="EMBL" id="KAL2867573.1"/>
    </source>
</evidence>
<feature type="transmembrane region" description="Helical" evidence="6">
    <location>
        <begin position="334"/>
        <end position="352"/>
    </location>
</feature>
<dbReference type="PANTHER" id="PTHR23507:SF1">
    <property type="entry name" value="FI18259P1-RELATED"/>
    <property type="match status" value="1"/>
</dbReference>
<organism evidence="7 8">
    <name type="scientific">Aspergillus lucknowensis</name>
    <dbReference type="NCBI Taxonomy" id="176173"/>
    <lineage>
        <taxon>Eukaryota</taxon>
        <taxon>Fungi</taxon>
        <taxon>Dikarya</taxon>
        <taxon>Ascomycota</taxon>
        <taxon>Pezizomycotina</taxon>
        <taxon>Eurotiomycetes</taxon>
        <taxon>Eurotiomycetidae</taxon>
        <taxon>Eurotiales</taxon>
        <taxon>Aspergillaceae</taxon>
        <taxon>Aspergillus</taxon>
        <taxon>Aspergillus subgen. Nidulantes</taxon>
    </lineage>
</organism>
<feature type="transmembrane region" description="Helical" evidence="6">
    <location>
        <begin position="310"/>
        <end position="328"/>
    </location>
</feature>
<keyword evidence="2 6" id="KW-0812">Transmembrane</keyword>
<evidence type="ECO:0000256" key="3">
    <source>
        <dbReference type="ARBA" id="ARBA00022989"/>
    </source>
</evidence>
<evidence type="ECO:0000256" key="2">
    <source>
        <dbReference type="ARBA" id="ARBA00022692"/>
    </source>
</evidence>
<dbReference type="Gene3D" id="1.20.1250.20">
    <property type="entry name" value="MFS general substrate transporter like domains"/>
    <property type="match status" value="2"/>
</dbReference>
<evidence type="ECO:0000256" key="4">
    <source>
        <dbReference type="ARBA" id="ARBA00023136"/>
    </source>
</evidence>
<comment type="subcellular location">
    <subcellularLocation>
        <location evidence="1">Membrane</location>
        <topology evidence="1">Multi-pass membrane protein</topology>
    </subcellularLocation>
</comment>
<gene>
    <name evidence="7" type="ORF">BJX67DRAFT_371909</name>
</gene>
<dbReference type="InterPro" id="IPR011701">
    <property type="entry name" value="MFS"/>
</dbReference>
<dbReference type="Proteomes" id="UP001610432">
    <property type="component" value="Unassembled WGS sequence"/>
</dbReference>
<dbReference type="GeneID" id="98146233"/>
<evidence type="ECO:0000256" key="5">
    <source>
        <dbReference type="SAM" id="MobiDB-lite"/>
    </source>
</evidence>
<dbReference type="RefSeq" id="XP_070886552.1">
    <property type="nucleotide sequence ID" value="XM_071031161.1"/>
</dbReference>
<feature type="transmembrane region" description="Helical" evidence="6">
    <location>
        <begin position="123"/>
        <end position="148"/>
    </location>
</feature>
<feature type="transmembrane region" description="Helical" evidence="6">
    <location>
        <begin position="189"/>
        <end position="212"/>
    </location>
</feature>
<feature type="compositionally biased region" description="Basic and acidic residues" evidence="5">
    <location>
        <begin position="1"/>
        <end position="26"/>
    </location>
</feature>
<name>A0ABR4LSR0_9EURO</name>
<evidence type="ECO:0000256" key="1">
    <source>
        <dbReference type="ARBA" id="ARBA00004141"/>
    </source>
</evidence>
<keyword evidence="4 6" id="KW-0472">Membrane</keyword>
<protein>
    <submittedName>
        <fullName evidence="7">Uncharacterized protein</fullName>
    </submittedName>
</protein>
<keyword evidence="3 6" id="KW-1133">Transmembrane helix</keyword>
<evidence type="ECO:0000313" key="8">
    <source>
        <dbReference type="Proteomes" id="UP001610432"/>
    </source>
</evidence>
<dbReference type="EMBL" id="JBFXLQ010000018">
    <property type="protein sequence ID" value="KAL2867573.1"/>
    <property type="molecule type" value="Genomic_DNA"/>
</dbReference>
<keyword evidence="8" id="KW-1185">Reference proteome</keyword>
<feature type="transmembrane region" description="Helical" evidence="6">
    <location>
        <begin position="400"/>
        <end position="423"/>
    </location>
</feature>